<accession>A0A813JI71</accession>
<comment type="caution">
    <text evidence="3">The sequence shown here is derived from an EMBL/GenBank/DDBJ whole genome shotgun (WGS) entry which is preliminary data.</text>
</comment>
<feature type="compositionally biased region" description="Basic and acidic residues" evidence="2">
    <location>
        <begin position="42"/>
        <end position="56"/>
    </location>
</feature>
<organism evidence="3 5">
    <name type="scientific">Polarella glacialis</name>
    <name type="common">Dinoflagellate</name>
    <dbReference type="NCBI Taxonomy" id="89957"/>
    <lineage>
        <taxon>Eukaryota</taxon>
        <taxon>Sar</taxon>
        <taxon>Alveolata</taxon>
        <taxon>Dinophyceae</taxon>
        <taxon>Suessiales</taxon>
        <taxon>Suessiaceae</taxon>
        <taxon>Polarella</taxon>
    </lineage>
</organism>
<feature type="repeat" description="ANK" evidence="1">
    <location>
        <begin position="1"/>
        <end position="31"/>
    </location>
</feature>
<dbReference type="EMBL" id="CAJNNW010025164">
    <property type="protein sequence ID" value="CAE8675940.1"/>
    <property type="molecule type" value="Genomic_DNA"/>
</dbReference>
<keyword evidence="1" id="KW-0040">ANK repeat</keyword>
<name>A0A813JI71_POLGL</name>
<evidence type="ECO:0000256" key="2">
    <source>
        <dbReference type="SAM" id="MobiDB-lite"/>
    </source>
</evidence>
<feature type="region of interest" description="Disordered" evidence="2">
    <location>
        <begin position="42"/>
        <end position="71"/>
    </location>
</feature>
<dbReference type="SUPFAM" id="SSF48403">
    <property type="entry name" value="Ankyrin repeat"/>
    <property type="match status" value="1"/>
</dbReference>
<protein>
    <submittedName>
        <fullName evidence="3">Uncharacterized protein</fullName>
    </submittedName>
</protein>
<dbReference type="PROSITE" id="PS50088">
    <property type="entry name" value="ANK_REPEAT"/>
    <property type="match status" value="1"/>
</dbReference>
<reference evidence="3" key="1">
    <citation type="submission" date="2021-02" db="EMBL/GenBank/DDBJ databases">
        <authorList>
            <person name="Dougan E. K."/>
            <person name="Rhodes N."/>
            <person name="Thang M."/>
            <person name="Chan C."/>
        </authorList>
    </citation>
    <scope>NUCLEOTIDE SEQUENCE</scope>
</reference>
<dbReference type="InterPro" id="IPR002110">
    <property type="entry name" value="Ankyrin_rpt"/>
</dbReference>
<dbReference type="Gene3D" id="1.25.40.20">
    <property type="entry name" value="Ankyrin repeat-containing domain"/>
    <property type="match status" value="1"/>
</dbReference>
<dbReference type="AlphaFoldDB" id="A0A813JI71"/>
<dbReference type="PROSITE" id="PS50297">
    <property type="entry name" value="ANK_REP_REGION"/>
    <property type="match status" value="1"/>
</dbReference>
<feature type="region of interest" description="Disordered" evidence="2">
    <location>
        <begin position="89"/>
        <end position="152"/>
    </location>
</feature>
<dbReference type="EMBL" id="CAJNNW010026018">
    <property type="protein sequence ID" value="CAE8682002.1"/>
    <property type="molecule type" value="Genomic_DNA"/>
</dbReference>
<sequence length="152" mass="15586">MTPLHLACRDNSAAMVRLLLCRGANSAAVDSKGRTAADICEEHGSDQARKGLEGRPEGAASSSSPSEAPRLAASDFVALSAASAAAENAYDTSVGGGQPWFGSAVDPSHVEDEEEEAAHAAAKAAEIASKELKDENHRAGPRKLGMGPGYRG</sequence>
<proteinExistence type="predicted"/>
<evidence type="ECO:0000313" key="3">
    <source>
        <dbReference type="EMBL" id="CAE8675940.1"/>
    </source>
</evidence>
<evidence type="ECO:0000313" key="5">
    <source>
        <dbReference type="Proteomes" id="UP000626109"/>
    </source>
</evidence>
<dbReference type="Proteomes" id="UP000626109">
    <property type="component" value="Unassembled WGS sequence"/>
</dbReference>
<dbReference type="InterPro" id="IPR036770">
    <property type="entry name" value="Ankyrin_rpt-contain_sf"/>
</dbReference>
<evidence type="ECO:0000256" key="1">
    <source>
        <dbReference type="PROSITE-ProRule" id="PRU00023"/>
    </source>
</evidence>
<evidence type="ECO:0000313" key="4">
    <source>
        <dbReference type="EMBL" id="CAE8682002.1"/>
    </source>
</evidence>
<dbReference type="Pfam" id="PF00023">
    <property type="entry name" value="Ank"/>
    <property type="match status" value="1"/>
</dbReference>
<feature type="compositionally biased region" description="Low complexity" evidence="2">
    <location>
        <begin position="57"/>
        <end position="71"/>
    </location>
</feature>
<gene>
    <name evidence="3" type="ORF">PGLA2088_LOCUS19625</name>
    <name evidence="4" type="ORF">PGLA2088_LOCUS22732</name>
</gene>
<feature type="compositionally biased region" description="Basic and acidic residues" evidence="2">
    <location>
        <begin position="128"/>
        <end position="138"/>
    </location>
</feature>